<accession>A0A6J6EBZ9</accession>
<organism evidence="1">
    <name type="scientific">freshwater metagenome</name>
    <dbReference type="NCBI Taxonomy" id="449393"/>
    <lineage>
        <taxon>unclassified sequences</taxon>
        <taxon>metagenomes</taxon>
        <taxon>ecological metagenomes</taxon>
    </lineage>
</organism>
<gene>
    <name evidence="1" type="ORF">UFOPK1493_02585</name>
</gene>
<dbReference type="AlphaFoldDB" id="A0A6J6EBZ9"/>
<name>A0A6J6EBZ9_9ZZZZ</name>
<sequence>MILVRLRTFLARHRAVHWTLVASAALAAGALVATRVAAVERERLAWGESVTVWVADAEVAAGGAVAARRTAMPLALVPDGALTVEPAGATALRTVGRGEVLTHRAVGDPRSLVGPARRAVAVPADDTTLPVEVGDRVDVVAAGAVLATGGVVVEVRPTVVVVAVDATDGAAVASASLDRLAVLVRHG</sequence>
<reference evidence="1" key="1">
    <citation type="submission" date="2020-05" db="EMBL/GenBank/DDBJ databases">
        <authorList>
            <person name="Chiriac C."/>
            <person name="Salcher M."/>
            <person name="Ghai R."/>
            <person name="Kavagutti S V."/>
        </authorList>
    </citation>
    <scope>NUCLEOTIDE SEQUENCE</scope>
</reference>
<proteinExistence type="predicted"/>
<dbReference type="EMBL" id="CAEZSR010000111">
    <property type="protein sequence ID" value="CAB4573972.1"/>
    <property type="molecule type" value="Genomic_DNA"/>
</dbReference>
<protein>
    <submittedName>
        <fullName evidence="1">Unannotated protein</fullName>
    </submittedName>
</protein>
<evidence type="ECO:0000313" key="1">
    <source>
        <dbReference type="EMBL" id="CAB4573972.1"/>
    </source>
</evidence>